<dbReference type="Proteomes" id="UP000030907">
    <property type="component" value="Chromosome"/>
</dbReference>
<dbReference type="GO" id="GO:0004180">
    <property type="term" value="F:carboxypeptidase activity"/>
    <property type="evidence" value="ECO:0007669"/>
    <property type="project" value="UniProtKB-KW"/>
</dbReference>
<dbReference type="Gene3D" id="3.50.30.60">
    <property type="entry name" value="LD-carboxypeptidase A C-terminal domain-like"/>
    <property type="match status" value="1"/>
</dbReference>
<dbReference type="InterPro" id="IPR027478">
    <property type="entry name" value="LdcA_N"/>
</dbReference>
<dbReference type="AlphaFoldDB" id="A0A0A7PIN6"/>
<dbReference type="OrthoDB" id="9807329at2"/>
<comment type="similarity">
    <text evidence="1">Belongs to the peptidase S66 family.</text>
</comment>
<evidence type="ECO:0000256" key="4">
    <source>
        <dbReference type="ARBA" id="ARBA00022801"/>
    </source>
</evidence>
<dbReference type="Gene3D" id="3.40.50.10740">
    <property type="entry name" value="Class I glutamine amidotransferase-like"/>
    <property type="match status" value="1"/>
</dbReference>
<dbReference type="HOGENOM" id="CLU_034346_3_1_5"/>
<feature type="domain" description="LD-carboxypeptidase N-terminal" evidence="6">
    <location>
        <begin position="3"/>
        <end position="117"/>
    </location>
</feature>
<dbReference type="PANTHER" id="PTHR30237:SF2">
    <property type="entry name" value="MUREIN TETRAPEPTIDE CARBOXYPEPTIDASE"/>
    <property type="match status" value="1"/>
</dbReference>
<accession>A0A0A7PIN6</accession>
<keyword evidence="5" id="KW-0720">Serine protease</keyword>
<dbReference type="STRING" id="1515612.SKP52_14890"/>
<gene>
    <name evidence="8" type="ORF">SKP52_14890</name>
</gene>
<keyword evidence="4" id="KW-0378">Hydrolase</keyword>
<keyword evidence="2 8" id="KW-0121">Carboxypeptidase</keyword>
<evidence type="ECO:0000256" key="3">
    <source>
        <dbReference type="ARBA" id="ARBA00022670"/>
    </source>
</evidence>
<dbReference type="SUPFAM" id="SSF141986">
    <property type="entry name" value="LD-carboxypeptidase A C-terminal domain-like"/>
    <property type="match status" value="1"/>
</dbReference>
<dbReference type="InterPro" id="IPR040921">
    <property type="entry name" value="Peptidase_S66C"/>
</dbReference>
<evidence type="ECO:0000256" key="1">
    <source>
        <dbReference type="ARBA" id="ARBA00010233"/>
    </source>
</evidence>
<protein>
    <submittedName>
        <fullName evidence="8">Peptidase U61, LD-carboxypeptidase A</fullName>
    </submittedName>
</protein>
<name>A0A0A7PIN6_9SPHN</name>
<keyword evidence="9" id="KW-1185">Reference proteome</keyword>
<dbReference type="InterPro" id="IPR040449">
    <property type="entry name" value="Peptidase_S66_N"/>
</dbReference>
<proteinExistence type="inferred from homology"/>
<sequence length="275" mass="29541">MRIGIVAPSTPILPDDAEAVRALASLGYPDVELVFDPQCFATHGHFAGEDGHRFAALVEMANRSDIDAVWFARGGYGACRIAEDAVAAMTDGARGKAFLGYSDQGNLLGALYREGFDHVAHGPMVADIRREGGDAAALRALDWLVARDPGACEPGLQHGARHAAFNLMTLSMLLGTPLEPDLSGHVLLVEEVSEYLYAFDRAFFHVATYLGPRGLAGLRLGRVSDIRENDRPFGMEAEDIAHGWCARAGIPWLGRADIGHDANNKVVPFGLHRAG</sequence>
<evidence type="ECO:0000259" key="6">
    <source>
        <dbReference type="Pfam" id="PF02016"/>
    </source>
</evidence>
<evidence type="ECO:0000313" key="8">
    <source>
        <dbReference type="EMBL" id="AJA09860.1"/>
    </source>
</evidence>
<dbReference type="SUPFAM" id="SSF52317">
    <property type="entry name" value="Class I glutamine amidotransferase-like"/>
    <property type="match status" value="1"/>
</dbReference>
<reference evidence="8 9" key="1">
    <citation type="journal article" date="2015" name="Int. J. Syst. Evol. Microbiol.">
        <title>Description of Sphingopyxis fribergensis sp. nov. - a soil bacterium with the ability to degrade styrene and phenylacetic acid.</title>
        <authorList>
            <person name="Oelschlagel M."/>
            <person name="Ruckert C."/>
            <person name="Kalinowski J."/>
            <person name="Schmidt G."/>
            <person name="Schlomann M."/>
            <person name="Tischler D."/>
        </authorList>
    </citation>
    <scope>NUCLEOTIDE SEQUENCE [LARGE SCALE GENOMIC DNA]</scope>
    <source>
        <strain evidence="8 9">Kp5.2</strain>
    </source>
</reference>
<organism evidence="8 9">
    <name type="scientific">Sphingopyxis fribergensis</name>
    <dbReference type="NCBI Taxonomy" id="1515612"/>
    <lineage>
        <taxon>Bacteria</taxon>
        <taxon>Pseudomonadati</taxon>
        <taxon>Pseudomonadota</taxon>
        <taxon>Alphaproteobacteria</taxon>
        <taxon>Sphingomonadales</taxon>
        <taxon>Sphingomonadaceae</taxon>
        <taxon>Sphingopyxis</taxon>
    </lineage>
</organism>
<evidence type="ECO:0000313" key="9">
    <source>
        <dbReference type="Proteomes" id="UP000030907"/>
    </source>
</evidence>
<dbReference type="Pfam" id="PF02016">
    <property type="entry name" value="Peptidase_S66"/>
    <property type="match status" value="1"/>
</dbReference>
<evidence type="ECO:0000259" key="7">
    <source>
        <dbReference type="Pfam" id="PF17676"/>
    </source>
</evidence>
<dbReference type="GO" id="GO:0008236">
    <property type="term" value="F:serine-type peptidase activity"/>
    <property type="evidence" value="ECO:0007669"/>
    <property type="project" value="UniProtKB-KW"/>
</dbReference>
<dbReference type="InterPro" id="IPR027461">
    <property type="entry name" value="Carboxypeptidase_A_C_sf"/>
</dbReference>
<dbReference type="Pfam" id="PF17676">
    <property type="entry name" value="Peptidase_S66C"/>
    <property type="match status" value="1"/>
</dbReference>
<keyword evidence="3" id="KW-0645">Protease</keyword>
<evidence type="ECO:0000256" key="5">
    <source>
        <dbReference type="ARBA" id="ARBA00022825"/>
    </source>
</evidence>
<dbReference type="RefSeq" id="WP_039581168.1">
    <property type="nucleotide sequence ID" value="NZ_CP009122.1"/>
</dbReference>
<feature type="domain" description="LD-carboxypeptidase C-terminal" evidence="7">
    <location>
        <begin position="166"/>
        <end position="271"/>
    </location>
</feature>
<dbReference type="KEGG" id="sphk:SKP52_14890"/>
<dbReference type="PANTHER" id="PTHR30237">
    <property type="entry name" value="MURAMOYLTETRAPEPTIDE CARBOXYPEPTIDASE"/>
    <property type="match status" value="1"/>
</dbReference>
<dbReference type="InterPro" id="IPR029062">
    <property type="entry name" value="Class_I_gatase-like"/>
</dbReference>
<dbReference type="EMBL" id="CP009122">
    <property type="protein sequence ID" value="AJA09860.1"/>
    <property type="molecule type" value="Genomic_DNA"/>
</dbReference>
<dbReference type="InterPro" id="IPR003507">
    <property type="entry name" value="S66_fam"/>
</dbReference>
<dbReference type="CDD" id="cd07025">
    <property type="entry name" value="Peptidase_S66"/>
    <property type="match status" value="1"/>
</dbReference>
<evidence type="ECO:0000256" key="2">
    <source>
        <dbReference type="ARBA" id="ARBA00022645"/>
    </source>
</evidence>
<dbReference type="GO" id="GO:0006508">
    <property type="term" value="P:proteolysis"/>
    <property type="evidence" value="ECO:0007669"/>
    <property type="project" value="UniProtKB-KW"/>
</dbReference>